<comment type="subcellular location">
    <subcellularLocation>
        <location evidence="1">Membrane</location>
        <topology evidence="1">Multi-pass membrane protein</topology>
    </subcellularLocation>
</comment>
<dbReference type="GO" id="GO:0022857">
    <property type="term" value="F:transmembrane transporter activity"/>
    <property type="evidence" value="ECO:0007669"/>
    <property type="project" value="InterPro"/>
</dbReference>
<keyword evidence="5 7" id="KW-0472">Membrane</keyword>
<evidence type="ECO:0000256" key="3">
    <source>
        <dbReference type="ARBA" id="ARBA00022692"/>
    </source>
</evidence>
<evidence type="ECO:0000256" key="6">
    <source>
        <dbReference type="SAM" id="MobiDB-lite"/>
    </source>
</evidence>
<evidence type="ECO:0000256" key="7">
    <source>
        <dbReference type="SAM" id="Phobius"/>
    </source>
</evidence>
<dbReference type="GO" id="GO:0016020">
    <property type="term" value="C:membrane"/>
    <property type="evidence" value="ECO:0007669"/>
    <property type="project" value="UniProtKB-SubCell"/>
</dbReference>
<feature type="transmembrane region" description="Helical" evidence="7">
    <location>
        <begin position="368"/>
        <end position="388"/>
    </location>
</feature>
<feature type="transmembrane region" description="Helical" evidence="7">
    <location>
        <begin position="400"/>
        <end position="423"/>
    </location>
</feature>
<feature type="transmembrane region" description="Helical" evidence="7">
    <location>
        <begin position="256"/>
        <end position="275"/>
    </location>
</feature>
<keyword evidence="4 7" id="KW-1133">Transmembrane helix</keyword>
<dbReference type="RefSeq" id="XP_031852512.1">
    <property type="nucleotide sequence ID" value="XM_031996621.1"/>
</dbReference>
<dbReference type="FunFam" id="1.20.1250.20:FF:000247">
    <property type="entry name" value="MFS general substrate transporter"/>
    <property type="match status" value="1"/>
</dbReference>
<dbReference type="SUPFAM" id="SSF103473">
    <property type="entry name" value="MFS general substrate transporter"/>
    <property type="match status" value="1"/>
</dbReference>
<feature type="region of interest" description="Disordered" evidence="6">
    <location>
        <begin position="1"/>
        <end position="25"/>
    </location>
</feature>
<dbReference type="OrthoDB" id="1935484at2759"/>
<reference evidence="8 9" key="1">
    <citation type="submission" date="2019-09" db="EMBL/GenBank/DDBJ databases">
        <authorList>
            <person name="Brejova B."/>
        </authorList>
    </citation>
    <scope>NUCLEOTIDE SEQUENCE [LARGE SCALE GENOMIC DNA]</scope>
</reference>
<keyword evidence="2" id="KW-0813">Transport</keyword>
<name>A0A5E8BGS8_9ASCO</name>
<evidence type="ECO:0000313" key="9">
    <source>
        <dbReference type="Proteomes" id="UP000398389"/>
    </source>
</evidence>
<feature type="transmembrane region" description="Helical" evidence="7">
    <location>
        <begin position="224"/>
        <end position="244"/>
    </location>
</feature>
<dbReference type="FunFam" id="1.20.1250.20:FF:000106">
    <property type="entry name" value="MFS transporter, putative"/>
    <property type="match status" value="1"/>
</dbReference>
<gene>
    <name evidence="8" type="ORF">SAPINGB_P001901</name>
</gene>
<feature type="compositionally biased region" description="Basic and acidic residues" evidence="6">
    <location>
        <begin position="1"/>
        <end position="11"/>
    </location>
</feature>
<dbReference type="InterPro" id="IPR036259">
    <property type="entry name" value="MFS_trans_sf"/>
</dbReference>
<keyword evidence="3 7" id="KW-0812">Transmembrane</keyword>
<dbReference type="Proteomes" id="UP000398389">
    <property type="component" value="Unassembled WGS sequence"/>
</dbReference>
<dbReference type="Gene3D" id="1.20.1250.20">
    <property type="entry name" value="MFS general substrate transporter like domains"/>
    <property type="match status" value="1"/>
</dbReference>
<evidence type="ECO:0000256" key="5">
    <source>
        <dbReference type="ARBA" id="ARBA00023136"/>
    </source>
</evidence>
<dbReference type="GeneID" id="43580721"/>
<dbReference type="InterPro" id="IPR011701">
    <property type="entry name" value="MFS"/>
</dbReference>
<feature type="transmembrane region" description="Helical" evidence="7">
    <location>
        <begin position="526"/>
        <end position="547"/>
    </location>
</feature>
<evidence type="ECO:0008006" key="10">
    <source>
        <dbReference type="Google" id="ProtNLM"/>
    </source>
</evidence>
<feature type="transmembrane region" description="Helical" evidence="7">
    <location>
        <begin position="459"/>
        <end position="482"/>
    </location>
</feature>
<protein>
    <recommendedName>
        <fullName evidence="10">Major facilitator superfamily (MFS) profile domain-containing protein</fullName>
    </recommendedName>
</protein>
<evidence type="ECO:0000256" key="1">
    <source>
        <dbReference type="ARBA" id="ARBA00004141"/>
    </source>
</evidence>
<feature type="transmembrane region" description="Helical" evidence="7">
    <location>
        <begin position="494"/>
        <end position="514"/>
    </location>
</feature>
<evidence type="ECO:0000313" key="8">
    <source>
        <dbReference type="EMBL" id="VVT48686.1"/>
    </source>
</evidence>
<dbReference type="PANTHER" id="PTHR43791">
    <property type="entry name" value="PERMEASE-RELATED"/>
    <property type="match status" value="1"/>
</dbReference>
<sequence>MSSFSKKKDDANVVSFRTADGTSDDEEVDGGILYYHNYETFSEREQLFNNKKDPVVRSLSISEPSFEKSKDLFYGGKNHVFEDPEVAEHYRQVYSNAGYEGRFHFDPTFQWTREQEKKLLWKIEYKACFWACFMFFALQLDRGNISQALSDNMLTDLNLTTNDYNTGQTIFLTVFLLSELPSQLIAKKMGPDRWIPAQMTLWSLVAISQSFISGKASFFITRGLLGFLEGGFIAEIVSWLSYFYTSSELPLRLSFFWTSGTLTTIGSSLIAFVILRLRNVGGWEGWRWLFFIEGLVTLVIGIASFFKMPASPVQTKTWFRPNGWFTEFEEKLIVNRVLRDDPSKGDMHNRQAVSFKQLGESLLDYDLWPLYLIGLISYIPTNAVSSYFTLNLRQLGFNTFYTNLLTIPPNFVHIILLISQTWLTEHLNERSLISSLQPLWVIPCGAVLAFWSGTLHNVWGTYAVLVILLSGPYIHAILVGWCSRNSNAVRTRTVSAAVYNMFVQGGSVIASNVYRKDDAPYYKRGNRVIFVLSVISLFLILGTKAYYMWRNKRREAIFNAMTEEERIEYRKTTKDKGNKRLDFRFAH</sequence>
<accession>A0A5E8BGS8</accession>
<dbReference type="Pfam" id="PF07690">
    <property type="entry name" value="MFS_1"/>
    <property type="match status" value="1"/>
</dbReference>
<organism evidence="8 9">
    <name type="scientific">Magnusiomyces paraingens</name>
    <dbReference type="NCBI Taxonomy" id="2606893"/>
    <lineage>
        <taxon>Eukaryota</taxon>
        <taxon>Fungi</taxon>
        <taxon>Dikarya</taxon>
        <taxon>Ascomycota</taxon>
        <taxon>Saccharomycotina</taxon>
        <taxon>Dipodascomycetes</taxon>
        <taxon>Dipodascales</taxon>
        <taxon>Dipodascaceae</taxon>
        <taxon>Magnusiomyces</taxon>
    </lineage>
</organism>
<proteinExistence type="predicted"/>
<dbReference type="PANTHER" id="PTHR43791:SF29">
    <property type="entry name" value="MAJOR FACILITATOR SUPERFAMILY (MFS) PROFILE DOMAIN-CONTAINING PROTEIN"/>
    <property type="match status" value="1"/>
</dbReference>
<feature type="transmembrane region" description="Helical" evidence="7">
    <location>
        <begin position="287"/>
        <end position="306"/>
    </location>
</feature>
<evidence type="ECO:0000256" key="2">
    <source>
        <dbReference type="ARBA" id="ARBA00022448"/>
    </source>
</evidence>
<keyword evidence="9" id="KW-1185">Reference proteome</keyword>
<dbReference type="AlphaFoldDB" id="A0A5E8BGS8"/>
<evidence type="ECO:0000256" key="4">
    <source>
        <dbReference type="ARBA" id="ARBA00022989"/>
    </source>
</evidence>
<dbReference type="EMBL" id="CABVLU010000002">
    <property type="protein sequence ID" value="VVT48686.1"/>
    <property type="molecule type" value="Genomic_DNA"/>
</dbReference>